<dbReference type="RefSeq" id="WP_173301658.1">
    <property type="nucleotide sequence ID" value="NZ_JABRWQ010000005.1"/>
</dbReference>
<dbReference type="InterPro" id="IPR011042">
    <property type="entry name" value="6-blade_b-propeller_TolB-like"/>
</dbReference>
<dbReference type="SUPFAM" id="SSF82171">
    <property type="entry name" value="DPP6 N-terminal domain-like"/>
    <property type="match status" value="1"/>
</dbReference>
<name>A0ABX2E6D5_9FLAO</name>
<reference evidence="3 4" key="1">
    <citation type="journal article" date="2015" name="Int. J. Syst. Evol. Microbiol.">
        <title>Winogradskyella litoriviva sp. nov., isolated from coastal seawater.</title>
        <authorList>
            <person name="Nedashkovskaya O.I."/>
            <person name="Kukhlevskiy A.D."/>
            <person name="Zhukova N.V."/>
            <person name="Kim S.J."/>
            <person name="Rhee S.K."/>
            <person name="Mikhailov V.V."/>
        </authorList>
    </citation>
    <scope>NUCLEOTIDE SEQUENCE [LARGE SCALE GENOMIC DNA]</scope>
    <source>
        <strain evidence="3 4">KMM6491</strain>
    </source>
</reference>
<evidence type="ECO:0000313" key="4">
    <source>
        <dbReference type="Proteomes" id="UP000805085"/>
    </source>
</evidence>
<sequence length="306" mass="34775">MYLRPKLTLLFLFLCSFSFAQEVEIKKLKINNKLDHFAVRVVNDKVFFSSNLTRKNGRAILDDYAQNLYGIYEATVGEDGELENLELIKKKKVGMANMTAATFSKDGKFMYYTSNHTSAGENKLQDKNTFNLLIQRAEYVEGKGWVNITTLPFCDPNFNYLHPALSPDGNTLYFVSTIDGTKGKSDLYKVSVSNHETYGEITRLSDEINSSRKELFPFVSDENKLYYSSDRRGGLGGLDIYCYDLNTTDSGKPALLLQEPINSKGDDFSFFLNDDLTTGYISSRRIKGDGGDDLYYFKNFDFEEGK</sequence>
<comment type="caution">
    <text evidence="3">The sequence shown here is derived from an EMBL/GenBank/DDBJ whole genome shotgun (WGS) entry which is preliminary data.</text>
</comment>
<dbReference type="InterPro" id="IPR011659">
    <property type="entry name" value="WD40"/>
</dbReference>
<dbReference type="Pfam" id="PF07676">
    <property type="entry name" value="PD40"/>
    <property type="match status" value="3"/>
</dbReference>
<accession>A0ABX2E6D5</accession>
<keyword evidence="4" id="KW-1185">Reference proteome</keyword>
<feature type="chain" id="PRO_5046129056" evidence="2">
    <location>
        <begin position="21"/>
        <end position="306"/>
    </location>
</feature>
<protein>
    <submittedName>
        <fullName evidence="3">PD40 domain-containing protein</fullName>
    </submittedName>
</protein>
<evidence type="ECO:0000313" key="3">
    <source>
        <dbReference type="EMBL" id="NRD24005.1"/>
    </source>
</evidence>
<feature type="signal peptide" evidence="2">
    <location>
        <begin position="1"/>
        <end position="20"/>
    </location>
</feature>
<dbReference type="EMBL" id="JABRWQ010000005">
    <property type="protein sequence ID" value="NRD24005.1"/>
    <property type="molecule type" value="Genomic_DNA"/>
</dbReference>
<gene>
    <name evidence="3" type="ORF">HNV10_12165</name>
</gene>
<evidence type="ECO:0000256" key="2">
    <source>
        <dbReference type="SAM" id="SignalP"/>
    </source>
</evidence>
<comment type="similarity">
    <text evidence="1">Belongs to the TolB family.</text>
</comment>
<dbReference type="PANTHER" id="PTHR36842">
    <property type="entry name" value="PROTEIN TOLB HOMOLOG"/>
    <property type="match status" value="1"/>
</dbReference>
<dbReference type="Gene3D" id="2.120.10.30">
    <property type="entry name" value="TolB, C-terminal domain"/>
    <property type="match status" value="1"/>
</dbReference>
<keyword evidence="2" id="KW-0732">Signal</keyword>
<evidence type="ECO:0000256" key="1">
    <source>
        <dbReference type="ARBA" id="ARBA00009820"/>
    </source>
</evidence>
<dbReference type="Proteomes" id="UP000805085">
    <property type="component" value="Unassembled WGS sequence"/>
</dbReference>
<proteinExistence type="inferred from homology"/>
<organism evidence="3 4">
    <name type="scientific">Winogradskyella litoriviva</name>
    <dbReference type="NCBI Taxonomy" id="1220182"/>
    <lineage>
        <taxon>Bacteria</taxon>
        <taxon>Pseudomonadati</taxon>
        <taxon>Bacteroidota</taxon>
        <taxon>Flavobacteriia</taxon>
        <taxon>Flavobacteriales</taxon>
        <taxon>Flavobacteriaceae</taxon>
        <taxon>Winogradskyella</taxon>
    </lineage>
</organism>